<feature type="compositionally biased region" description="Polar residues" evidence="10">
    <location>
        <begin position="364"/>
        <end position="374"/>
    </location>
</feature>
<dbReference type="CDD" id="cd21085">
    <property type="entry name" value="WH_NTD_PHF10"/>
    <property type="match status" value="1"/>
</dbReference>
<name>A0A6P8YJ44_THRPL</name>
<feature type="region of interest" description="Disordered" evidence="10">
    <location>
        <begin position="237"/>
        <end position="260"/>
    </location>
</feature>
<feature type="compositionally biased region" description="Basic and acidic residues" evidence="10">
    <location>
        <begin position="523"/>
        <end position="532"/>
    </location>
</feature>
<dbReference type="PANTHER" id="PTHR45888:SF4">
    <property type="entry name" value="PHD FINGER PROTEIN 10"/>
    <property type="match status" value="1"/>
</dbReference>
<feature type="compositionally biased region" description="Polar residues" evidence="10">
    <location>
        <begin position="342"/>
        <end position="356"/>
    </location>
</feature>
<feature type="compositionally biased region" description="Polar residues" evidence="10">
    <location>
        <begin position="99"/>
        <end position="113"/>
    </location>
</feature>
<gene>
    <name evidence="13 14 15" type="primary">LOC117642710</name>
</gene>
<feature type="compositionally biased region" description="Basic and acidic residues" evidence="10">
    <location>
        <begin position="824"/>
        <end position="839"/>
    </location>
</feature>
<evidence type="ECO:0000256" key="2">
    <source>
        <dbReference type="ARBA" id="ARBA00022723"/>
    </source>
</evidence>
<feature type="compositionally biased region" description="Basic and acidic residues" evidence="10">
    <location>
        <begin position="52"/>
        <end position="62"/>
    </location>
</feature>
<feature type="compositionally biased region" description="Acidic residues" evidence="10">
    <location>
        <begin position="1345"/>
        <end position="1359"/>
    </location>
</feature>
<feature type="compositionally biased region" description="Basic and acidic residues" evidence="10">
    <location>
        <begin position="557"/>
        <end position="570"/>
    </location>
</feature>
<sequence>MDPNRPAFVNSLVAMYGSSPEPSDEEPDGPSDSNTLEDVAQSVEESPLPVRDNVKNTLKDDETSMDITENSVDPSKPTGVTQSMSDEGVCPPEEETKAESSSSDPIPETNDLTANEDTELTSSKEVIGELAQADTATSIDSSSMAIESPHAPASESVELSVADPENIVPDVSQPNDDKHIGIENEGQDSTSDSGEETNLIDEPVDKVDSVEQASSNLDSDYVGEGQNTFEKLKVGAESSAAGAPGRKLRQIRHPSAKAAEAAADAAFVAAVTPTRKNLKEAKQASALAKVTDAADTSLLNKKSNSRTRKGCSSSNIDSRSSPLFFAAKEDSSSNENSDTSDGNPTATADDMISNTEVDSKEETILTTNKSTSRTDGGKPVGIKLKISKESVQILDPSLSKLEVQIPNESASSEFSCSPGGTKRIRKIKEDTLSPNPPLSPITLKIAKSKEGLEVVSTENHPQVASLVDAEVAKVEKITLKLSRDEGATIVKPVVEELPETRQEKLTLKLVKDETSQKFTTVHSQDEGEDARRGKLHLKLSKSEAKRKEMDTSSSENDGGKLERITLKRSTDNNVSIVRSKDLSQLERSASASPEPGKVEKITLKVSKNDNVSIVKPASPIPPAIGVEKLTLKVSKDGTAAVSSKASDDLLREGETSKLEKITLKLSKEDGVSIVKPASPVPDKKSSKPKDEPLSPLSPLIIARGEEVEPQKERITLKLSKAGGQPSPVGVVDERSSWSIKSTDSDTVPSPVPTDPTTPKSRPKRALADTPENAPSSAKRLKLSNVDKPEEPVPVLRGQSVKNELKEELTEDCEIMDDENMDADVPVKEESDSDPLKIEPETVNDEPPAERNTEDSMDVILLDSEESQNDRVPPSETSIPVVDVEENEIPTSRYSRRKPRGRPRKAVLTPGTVFHEVPAVAPAEEPVTTPTKPKRERVRPEPAESDRPKRSCKGREKPPPKPPKPVKPRGRAAAAKQKAEQSMLPEEPQLFEEETRMSADCAETSTPAISVGNATNGLKFAKVVVSRLTNLDHLMPSTPCETPADSPGPLNTNEESQASQGSVSMVSSTTESTPNRGNRKGRMEINVDPDAHVEFTVDMIAEYMWPPNDGHSEAYMVQEQISSYLGVKSFKRKYPNLQRRPVDHDERQYLLERKLVSESLCDLGLTALPSHEVLDVLCTDFPEKFEEYRRFTRERAQREFSNKQKALLASGAAAKEDSKSKAMRNMASFNSMLNRNRRDQRRACFDLQSFTVHYPEQRRTKMTVPNIPPIGAYPLALVPGQYTDYYKEFTAAELRYFPLNTVLYGPLLPHEIRMHSGGSDGSQTDSSESSSSDSSSSDSDSSNSDSDSDSDSSSDSEDDSSSQVMPGALDSQEGEVERPDAVCRVCNGDRLKNKLGRAEPLVHCASCEKSGHLSCLDLTVDMMSHIRKYAWHCTDCKLCAQCNDTADEDKMLFCDMCDRGYHIYCVGLRKVPEGRWHCKECAVCASCAARDPGGTDASQSQTSQDSPSKSDGLQWQHEFKKGDKGTRIYVRTLCVPCSKLWKKGRYCRLCWKCFTNQPEEEGLINCSICDRWMHADCCRKAGQVIDNEKLGSYICELCQQKGVHVSALKSPGKVMR</sequence>
<dbReference type="CTD" id="32965"/>
<dbReference type="InterPro" id="IPR011011">
    <property type="entry name" value="Znf_FYVE_PHD"/>
</dbReference>
<feature type="region of interest" description="Disordered" evidence="10">
    <location>
        <begin position="1034"/>
        <end position="1083"/>
    </location>
</feature>
<feature type="compositionally biased region" description="Basic and acidic residues" evidence="10">
    <location>
        <begin position="937"/>
        <end position="958"/>
    </location>
</feature>
<feature type="compositionally biased region" description="Basic residues" evidence="10">
    <location>
        <begin position="246"/>
        <end position="255"/>
    </location>
</feature>
<dbReference type="Gene3D" id="3.30.40.10">
    <property type="entry name" value="Zinc/RING finger domain, C3HC4 (zinc finger)"/>
    <property type="match status" value="2"/>
</dbReference>
<feature type="domain" description="PHD-type" evidence="11">
    <location>
        <begin position="1543"/>
        <end position="1600"/>
    </location>
</feature>
<dbReference type="Proteomes" id="UP000515158">
    <property type="component" value="Unplaced"/>
</dbReference>
<evidence type="ECO:0000256" key="7">
    <source>
        <dbReference type="ARBA" id="ARBA00023163"/>
    </source>
</evidence>
<feature type="compositionally biased region" description="Polar residues" evidence="10">
    <location>
        <begin position="134"/>
        <end position="145"/>
    </location>
</feature>
<evidence type="ECO:0000256" key="8">
    <source>
        <dbReference type="ARBA" id="ARBA00023242"/>
    </source>
</evidence>
<comment type="subcellular location">
    <subcellularLocation>
        <location evidence="1">Nucleus</location>
    </subcellularLocation>
</comment>
<feature type="compositionally biased region" description="Polar residues" evidence="10">
    <location>
        <begin position="65"/>
        <end position="85"/>
    </location>
</feature>
<evidence type="ECO:0000256" key="4">
    <source>
        <dbReference type="ARBA" id="ARBA00022771"/>
    </source>
</evidence>
<keyword evidence="8" id="KW-0539">Nucleus</keyword>
<protein>
    <submittedName>
        <fullName evidence="13 14">Supporter of activation of yellow protein isoform X1</fullName>
    </submittedName>
</protein>
<dbReference type="GO" id="GO:0005634">
    <property type="term" value="C:nucleus"/>
    <property type="evidence" value="ECO:0007669"/>
    <property type="project" value="UniProtKB-SubCell"/>
</dbReference>
<dbReference type="RefSeq" id="XP_034237079.1">
    <property type="nucleotide sequence ID" value="XM_034381188.1"/>
</dbReference>
<reference evidence="13 14" key="1">
    <citation type="submission" date="2025-04" db="UniProtKB">
        <authorList>
            <consortium name="RefSeq"/>
        </authorList>
    </citation>
    <scope>IDENTIFICATION</scope>
    <source>
        <tissue evidence="13 14">Total insect</tissue>
    </source>
</reference>
<feature type="compositionally biased region" description="Low complexity" evidence="10">
    <location>
        <begin position="915"/>
        <end position="930"/>
    </location>
</feature>
<evidence type="ECO:0000256" key="10">
    <source>
        <dbReference type="SAM" id="MobiDB-lite"/>
    </source>
</evidence>
<evidence type="ECO:0000313" key="12">
    <source>
        <dbReference type="Proteomes" id="UP000515158"/>
    </source>
</evidence>
<feature type="compositionally biased region" description="Low complexity" evidence="10">
    <location>
        <begin position="1320"/>
        <end position="1344"/>
    </location>
</feature>
<feature type="region of interest" description="Disordered" evidence="10">
    <location>
        <begin position="278"/>
        <end position="380"/>
    </location>
</feature>
<dbReference type="InterPro" id="IPR001965">
    <property type="entry name" value="Znf_PHD"/>
</dbReference>
<evidence type="ECO:0000256" key="1">
    <source>
        <dbReference type="ARBA" id="ARBA00004123"/>
    </source>
</evidence>
<evidence type="ECO:0000256" key="5">
    <source>
        <dbReference type="ARBA" id="ARBA00022833"/>
    </source>
</evidence>
<evidence type="ECO:0000256" key="6">
    <source>
        <dbReference type="ARBA" id="ARBA00023015"/>
    </source>
</evidence>
<dbReference type="Pfam" id="PF00628">
    <property type="entry name" value="PHD"/>
    <property type="match status" value="2"/>
</dbReference>
<keyword evidence="2" id="KW-0479">Metal-binding</keyword>
<feature type="compositionally biased region" description="Basic and acidic residues" evidence="10">
    <location>
        <begin position="540"/>
        <end position="550"/>
    </location>
</feature>
<keyword evidence="3" id="KW-0677">Repeat</keyword>
<dbReference type="GeneID" id="117642710"/>
<evidence type="ECO:0000313" key="14">
    <source>
        <dbReference type="RefSeq" id="XP_034237070.1"/>
    </source>
</evidence>
<dbReference type="OrthoDB" id="1903104at2759"/>
<keyword evidence="7" id="KW-0804">Transcription</keyword>
<dbReference type="CDD" id="cd15529">
    <property type="entry name" value="PHD2_PHF10"/>
    <property type="match status" value="1"/>
</dbReference>
<dbReference type="GO" id="GO:0008270">
    <property type="term" value="F:zinc ion binding"/>
    <property type="evidence" value="ECO:0007669"/>
    <property type="project" value="UniProtKB-KW"/>
</dbReference>
<feature type="region of interest" description="Disordered" evidence="10">
    <location>
        <begin position="669"/>
        <end position="1000"/>
    </location>
</feature>
<dbReference type="SMART" id="SM00249">
    <property type="entry name" value="PHD"/>
    <property type="match status" value="3"/>
</dbReference>
<dbReference type="SUPFAM" id="SSF57903">
    <property type="entry name" value="FYVE/PHD zinc finger"/>
    <property type="match status" value="3"/>
</dbReference>
<keyword evidence="5" id="KW-0862">Zinc</keyword>
<feature type="compositionally biased region" description="Basic and acidic residues" evidence="10">
    <location>
        <begin position="703"/>
        <end position="715"/>
    </location>
</feature>
<evidence type="ECO:0000259" key="11">
    <source>
        <dbReference type="PROSITE" id="PS50016"/>
    </source>
</evidence>
<dbReference type="InterPro" id="IPR013083">
    <property type="entry name" value="Znf_RING/FYVE/PHD"/>
</dbReference>
<dbReference type="InterPro" id="IPR019787">
    <property type="entry name" value="Znf_PHD-finger"/>
</dbReference>
<dbReference type="CDD" id="cd15489">
    <property type="entry name" value="PHD_SF"/>
    <property type="match status" value="1"/>
</dbReference>
<feature type="region of interest" description="Disordered" evidence="10">
    <location>
        <begin position="513"/>
        <end position="598"/>
    </location>
</feature>
<evidence type="ECO:0000256" key="9">
    <source>
        <dbReference type="PROSITE-ProRule" id="PRU00146"/>
    </source>
</evidence>
<feature type="compositionally biased region" description="Acidic residues" evidence="10">
    <location>
        <begin position="808"/>
        <end position="821"/>
    </location>
</feature>
<feature type="compositionally biased region" description="Basic and acidic residues" evidence="10">
    <location>
        <begin position="681"/>
        <end position="692"/>
    </location>
</feature>
<keyword evidence="4 9" id="KW-0863">Zinc-finger</keyword>
<proteinExistence type="predicted"/>
<keyword evidence="12" id="KW-1185">Reference proteome</keyword>
<feature type="compositionally biased region" description="Polar residues" evidence="10">
    <location>
        <begin position="1048"/>
        <end position="1060"/>
    </location>
</feature>
<organism evidence="14">
    <name type="scientific">Thrips palmi</name>
    <name type="common">Melon thrips</name>
    <dbReference type="NCBI Taxonomy" id="161013"/>
    <lineage>
        <taxon>Eukaryota</taxon>
        <taxon>Metazoa</taxon>
        <taxon>Ecdysozoa</taxon>
        <taxon>Arthropoda</taxon>
        <taxon>Hexapoda</taxon>
        <taxon>Insecta</taxon>
        <taxon>Pterygota</taxon>
        <taxon>Neoptera</taxon>
        <taxon>Paraneoptera</taxon>
        <taxon>Thysanoptera</taxon>
        <taxon>Terebrantia</taxon>
        <taxon>Thripoidea</taxon>
        <taxon>Thripidae</taxon>
        <taxon>Thrips</taxon>
    </lineage>
</organism>
<feature type="compositionally biased region" description="Basic residues" evidence="10">
    <location>
        <begin position="893"/>
        <end position="904"/>
    </location>
</feature>
<dbReference type="KEGG" id="tpal:117642710"/>
<dbReference type="RefSeq" id="XP_034237070.1">
    <property type="nucleotide sequence ID" value="XM_034381179.1"/>
</dbReference>
<dbReference type="RefSeq" id="XP_034237062.1">
    <property type="nucleotide sequence ID" value="XM_034381171.1"/>
</dbReference>
<feature type="compositionally biased region" description="Low complexity" evidence="10">
    <location>
        <begin position="1061"/>
        <end position="1072"/>
    </location>
</feature>
<dbReference type="PROSITE" id="PS50016">
    <property type="entry name" value="ZF_PHD_2"/>
    <property type="match status" value="2"/>
</dbReference>
<keyword evidence="6" id="KW-0805">Transcription regulation</keyword>
<feature type="domain" description="PHD-type" evidence="11">
    <location>
        <begin position="1432"/>
        <end position="1483"/>
    </location>
</feature>
<evidence type="ECO:0000313" key="15">
    <source>
        <dbReference type="RefSeq" id="XP_034237079.1"/>
    </source>
</evidence>
<evidence type="ECO:0000256" key="3">
    <source>
        <dbReference type="ARBA" id="ARBA00022737"/>
    </source>
</evidence>
<feature type="region of interest" description="Disordered" evidence="10">
    <location>
        <begin position="1313"/>
        <end position="1375"/>
    </location>
</feature>
<feature type="compositionally biased region" description="Polar residues" evidence="10">
    <location>
        <begin position="310"/>
        <end position="321"/>
    </location>
</feature>
<dbReference type="PANTHER" id="PTHR45888">
    <property type="entry name" value="HL01030P-RELATED"/>
    <property type="match status" value="1"/>
</dbReference>
<evidence type="ECO:0000313" key="13">
    <source>
        <dbReference type="RefSeq" id="XP_034237062.1"/>
    </source>
</evidence>
<feature type="region of interest" description="Disordered" evidence="10">
    <location>
        <begin position="15"/>
        <end position="224"/>
    </location>
</feature>
<accession>A0A6P8YJ44</accession>